<feature type="transmembrane region" description="Helical" evidence="2">
    <location>
        <begin position="193"/>
        <end position="214"/>
    </location>
</feature>
<evidence type="ECO:0000313" key="5">
    <source>
        <dbReference type="Proteomes" id="UP000279029"/>
    </source>
</evidence>
<dbReference type="Pfam" id="PF14237">
    <property type="entry name" value="GYF_2"/>
    <property type="match status" value="1"/>
</dbReference>
<keyword evidence="2" id="KW-1133">Transmembrane helix</keyword>
<dbReference type="OrthoDB" id="2582266at2"/>
<reference evidence="4 5" key="1">
    <citation type="submission" date="2018-09" db="EMBL/GenBank/DDBJ databases">
        <authorList>
            <person name="Postec A."/>
        </authorList>
    </citation>
    <scope>NUCLEOTIDE SEQUENCE [LARGE SCALE GENOMIC DNA]</scope>
    <source>
        <strain evidence="4">70B-A</strain>
    </source>
</reference>
<feature type="transmembrane region" description="Helical" evidence="2">
    <location>
        <begin position="119"/>
        <end position="137"/>
    </location>
</feature>
<feature type="transmembrane region" description="Helical" evidence="2">
    <location>
        <begin position="220"/>
        <end position="247"/>
    </location>
</feature>
<feature type="domain" description="GYF" evidence="3">
    <location>
        <begin position="4"/>
        <end position="49"/>
    </location>
</feature>
<dbReference type="EMBL" id="LR130778">
    <property type="protein sequence ID" value="VDN47954.1"/>
    <property type="molecule type" value="Genomic_DNA"/>
</dbReference>
<feature type="region of interest" description="Disordered" evidence="1">
    <location>
        <begin position="168"/>
        <end position="188"/>
    </location>
</feature>
<protein>
    <recommendedName>
        <fullName evidence="3">GYF domain-containing protein</fullName>
    </recommendedName>
</protein>
<dbReference type="Proteomes" id="UP000279029">
    <property type="component" value="Chromosome"/>
</dbReference>
<name>A0A3P7NXL4_9FIRM</name>
<dbReference type="InterPro" id="IPR025640">
    <property type="entry name" value="GYF_2"/>
</dbReference>
<organism evidence="4 5">
    <name type="scientific">Petrocella atlantisensis</name>
    <dbReference type="NCBI Taxonomy" id="2173034"/>
    <lineage>
        <taxon>Bacteria</taxon>
        <taxon>Bacillati</taxon>
        <taxon>Bacillota</taxon>
        <taxon>Clostridia</taxon>
        <taxon>Lachnospirales</taxon>
        <taxon>Vallitaleaceae</taxon>
        <taxon>Petrocella</taxon>
    </lineage>
</organism>
<dbReference type="RefSeq" id="WP_125137178.1">
    <property type="nucleotide sequence ID" value="NZ_LR130778.1"/>
</dbReference>
<keyword evidence="2" id="KW-0472">Membrane</keyword>
<evidence type="ECO:0000313" key="4">
    <source>
        <dbReference type="EMBL" id="VDN47954.1"/>
    </source>
</evidence>
<evidence type="ECO:0000256" key="2">
    <source>
        <dbReference type="SAM" id="Phobius"/>
    </source>
</evidence>
<dbReference type="KEGG" id="cbar:PATL70BA_2071"/>
<accession>A0A3P7NXL4</accession>
<gene>
    <name evidence="4" type="ORF">PATL70BA_2071</name>
</gene>
<evidence type="ECO:0000256" key="1">
    <source>
        <dbReference type="SAM" id="MobiDB-lite"/>
    </source>
</evidence>
<feature type="transmembrane region" description="Helical" evidence="2">
    <location>
        <begin position="143"/>
        <end position="163"/>
    </location>
</feature>
<proteinExistence type="predicted"/>
<keyword evidence="2" id="KW-0812">Transmembrane</keyword>
<sequence>MKEWFLFDQEKQEGPYDWQEVLQHYEHRPLSSGALIWKQGLDNWVPLTEFMISQAQNKQQSNKQASNKQVSGQLMAAAASGLSLPWQTMIGHQLPDMKQTLTFVAPTAKKLVGSSIKRPALSLAIITIMDLVLMMLTGGISSILFAFPRLASGIAASMSGLFMNSNSKSKAKSNNNPNTNSNSNSSSSSISSILRIIAIIMSILTLWTQGASVFNAISLLVGYGFVGILPMLITSASALPVAFKLLWHTAKGVKA</sequence>
<evidence type="ECO:0000259" key="3">
    <source>
        <dbReference type="Pfam" id="PF14237"/>
    </source>
</evidence>
<dbReference type="AlphaFoldDB" id="A0A3P7NXL4"/>
<keyword evidence="5" id="KW-1185">Reference proteome</keyword>